<feature type="compositionally biased region" description="Basic and acidic residues" evidence="3">
    <location>
        <begin position="88"/>
        <end position="103"/>
    </location>
</feature>
<protein>
    <recommendedName>
        <fullName evidence="4">SH3 domain-containing protein</fullName>
    </recommendedName>
</protein>
<dbReference type="InterPro" id="IPR001452">
    <property type="entry name" value="SH3_domain"/>
</dbReference>
<accession>A0A899G368</accession>
<feature type="compositionally biased region" description="Polar residues" evidence="3">
    <location>
        <begin position="337"/>
        <end position="348"/>
    </location>
</feature>
<dbReference type="Proteomes" id="UP000663699">
    <property type="component" value="Chromosome 17"/>
</dbReference>
<feature type="region of interest" description="Disordered" evidence="3">
    <location>
        <begin position="84"/>
        <end position="117"/>
    </location>
</feature>
<dbReference type="Pfam" id="PF00018">
    <property type="entry name" value="SH3_1"/>
    <property type="match status" value="1"/>
</dbReference>
<organism evidence="5 6">
    <name type="scientific">Pneumocystis wakefieldiae</name>
    <dbReference type="NCBI Taxonomy" id="38082"/>
    <lineage>
        <taxon>Eukaryota</taxon>
        <taxon>Fungi</taxon>
        <taxon>Dikarya</taxon>
        <taxon>Ascomycota</taxon>
        <taxon>Taphrinomycotina</taxon>
        <taxon>Pneumocystomycetes</taxon>
        <taxon>Pneumocystaceae</taxon>
        <taxon>Pneumocystis</taxon>
    </lineage>
</organism>
<evidence type="ECO:0000313" key="6">
    <source>
        <dbReference type="Proteomes" id="UP000663699"/>
    </source>
</evidence>
<dbReference type="EMBL" id="CP054548">
    <property type="protein sequence ID" value="QSL67203.1"/>
    <property type="molecule type" value="Genomic_DNA"/>
</dbReference>
<feature type="region of interest" description="Disordered" evidence="3">
    <location>
        <begin position="228"/>
        <end position="283"/>
    </location>
</feature>
<feature type="compositionally biased region" description="Polar residues" evidence="3">
    <location>
        <begin position="246"/>
        <end position="263"/>
    </location>
</feature>
<evidence type="ECO:0000256" key="2">
    <source>
        <dbReference type="PROSITE-ProRule" id="PRU00192"/>
    </source>
</evidence>
<sequence length="1014" mass="114949">MKLNNKQCQALYDYSSEYPEDLRFNAGQIIDILGVEDADWYFGQYVDEAGCRSTGLFPKNYVQLSQETEEDRADMKGIVRTAENIGKTVKEEHAKPEKREKSDTLSSEESEGKKSVRKSFREILDSFNTPKEDHGPCTANRHSYIQKPKGCLSNTYINSTRQTEIHNSESSQRDALFNVQEQNTLQLGSVKDRILALKNIKIDNQESFEANVSNNSSRLEPIIEEKLEPIEKNTEKHNIAPKNISGEISSNSVNNSLRQNKNTPCYEPRNPKQGKNEDDSLTNDEKKISETISSKNNDSSVEDELARRAAIRERMAKMSYAGMNMHMVLGISKKDTTNTGPKSSPKMTSHNEDKSQMIASVPSVPIILSSPTKQSNRNHRLDNFSKSHIQNTNKEITTQNNSSETVKHSLSHLHLSTPPKCHDTVSVSENYNSLKDDNEDSEKSALYYTPAPIVEPFSIFLSKNSKNNSPILNNKIISPILAGQSLENFELSKLPQRPLKDPPSIPERPYSTNSPELFNNIDLSIQKQSTPCRPAKPLYTSKPSSTSKCTPPILSQYDNSLSHTCNISSELEFVSEQASKSRLSCSNSKDKSKYTYIFEEKQFCINEDKLEENRNSRNDVYKNDISSGTIYEKNTNDNISPISLTGPYVIQNIADDDDKVKKDIINNSIFTQTSERFPSNLQYGYSKYPGSPFQQDYSEECFSFSSPASDILGIEEKSNEYQSPPEKPYIHNQLSINELRGTRYFIDQRNINFDPFNQVEYIAHNIDLEKDTLWWTLPNALPSIFQNRKDILLKFFESSHLLKDGNTMVTKEIRILFHDYSETHILVTFNRKNPENANLKQIHRPSPIKPNQNQLEIAYEKFGTQIANLASLHSGIAVGDGSPFAFIQDIISNIPDALPSTGIRAYGALIYQNRANASTEQRDEIKAGDIISFRNAKFQGHKGSLYTKYSTSVGNPDHAAVIMEWDGTRRKIKVWEQGRGSKKVIQSSFKINDLKSGEICIWRVMSKSWVNWDS</sequence>
<dbReference type="AlphaFoldDB" id="A0A899G368"/>
<keyword evidence="6" id="KW-1185">Reference proteome</keyword>
<dbReference type="Pfam" id="PF25459">
    <property type="entry name" value="AIM3_BBC1_C"/>
    <property type="match status" value="1"/>
</dbReference>
<name>A0A899G368_9ASCO</name>
<feature type="region of interest" description="Disordered" evidence="3">
    <location>
        <begin position="334"/>
        <end position="353"/>
    </location>
</feature>
<dbReference type="SUPFAM" id="SSF50044">
    <property type="entry name" value="SH3-domain"/>
    <property type="match status" value="1"/>
</dbReference>
<dbReference type="InterPro" id="IPR057402">
    <property type="entry name" value="AIM3_BBC1_C"/>
</dbReference>
<evidence type="ECO:0000313" key="5">
    <source>
        <dbReference type="EMBL" id="QSL67203.1"/>
    </source>
</evidence>
<feature type="compositionally biased region" description="Basic and acidic residues" evidence="3">
    <location>
        <begin position="228"/>
        <end position="238"/>
    </location>
</feature>
<dbReference type="PRINTS" id="PR00452">
    <property type="entry name" value="SH3DOMAIN"/>
</dbReference>
<evidence type="ECO:0000256" key="1">
    <source>
        <dbReference type="ARBA" id="ARBA00022443"/>
    </source>
</evidence>
<dbReference type="InterPro" id="IPR036028">
    <property type="entry name" value="SH3-like_dom_sf"/>
</dbReference>
<dbReference type="SMART" id="SM00326">
    <property type="entry name" value="SH3"/>
    <property type="match status" value="1"/>
</dbReference>
<evidence type="ECO:0000256" key="3">
    <source>
        <dbReference type="SAM" id="MobiDB-lite"/>
    </source>
</evidence>
<dbReference type="PROSITE" id="PS50002">
    <property type="entry name" value="SH3"/>
    <property type="match status" value="1"/>
</dbReference>
<reference evidence="5" key="1">
    <citation type="submission" date="2020-06" db="EMBL/GenBank/DDBJ databases">
        <title>Genomes of multiple members of Pneumocystis genus reveal paths to human pathogen Pneumocystis jirovecii.</title>
        <authorList>
            <person name="Cisse O.H."/>
            <person name="Ma L."/>
            <person name="Dekker J."/>
            <person name="Khil P."/>
            <person name="Jo J."/>
            <person name="Brenchley J."/>
            <person name="Blair R."/>
            <person name="Pahar B."/>
            <person name="Chabe M."/>
            <person name="Van Rompay K.A."/>
            <person name="Keesler R."/>
            <person name="Sukura A."/>
            <person name="Hirsch V."/>
            <person name="Kutty G."/>
            <person name="Liu Y."/>
            <person name="Peng L."/>
            <person name="Chen J."/>
            <person name="Song J."/>
            <person name="Weissenbacher-Lang C."/>
            <person name="Xu J."/>
            <person name="Upham N.S."/>
            <person name="Stajich J.E."/>
            <person name="Cuomo C.A."/>
            <person name="Cushion M.T."/>
            <person name="Kovacs J.A."/>
        </authorList>
    </citation>
    <scope>NUCLEOTIDE SEQUENCE</scope>
    <source>
        <strain evidence="5">2A</strain>
    </source>
</reference>
<evidence type="ECO:0000259" key="4">
    <source>
        <dbReference type="PROSITE" id="PS50002"/>
    </source>
</evidence>
<feature type="domain" description="SH3" evidence="4">
    <location>
        <begin position="3"/>
        <end position="67"/>
    </location>
</feature>
<gene>
    <name evidence="5" type="ORF">MERGE_001593</name>
</gene>
<feature type="compositionally biased region" description="Basic and acidic residues" evidence="3">
    <location>
        <begin position="274"/>
        <end position="283"/>
    </location>
</feature>
<proteinExistence type="predicted"/>
<dbReference type="Gene3D" id="2.30.30.40">
    <property type="entry name" value="SH3 Domains"/>
    <property type="match status" value="1"/>
</dbReference>
<keyword evidence="1 2" id="KW-0728">SH3 domain</keyword>
<dbReference type="OrthoDB" id="207120at2759"/>